<dbReference type="InterPro" id="IPR028087">
    <property type="entry name" value="Tad_N"/>
</dbReference>
<evidence type="ECO:0000313" key="3">
    <source>
        <dbReference type="EMBL" id="KKK78917.1"/>
    </source>
</evidence>
<comment type="caution">
    <text evidence="3">The sequence shown here is derived from an EMBL/GenBank/DDBJ whole genome shotgun (WGS) entry which is preliminary data.</text>
</comment>
<dbReference type="Pfam" id="PF13400">
    <property type="entry name" value="Tad"/>
    <property type="match status" value="1"/>
</dbReference>
<keyword evidence="1" id="KW-0472">Membrane</keyword>
<evidence type="ECO:0000256" key="1">
    <source>
        <dbReference type="SAM" id="Phobius"/>
    </source>
</evidence>
<keyword evidence="1" id="KW-0812">Transmembrane</keyword>
<protein>
    <recommendedName>
        <fullName evidence="2">Putative Flp pilus-assembly TadG-like N-terminal domain-containing protein</fullName>
    </recommendedName>
</protein>
<feature type="domain" description="Putative Flp pilus-assembly TadG-like N-terminal" evidence="2">
    <location>
        <begin position="16"/>
        <end position="62"/>
    </location>
</feature>
<dbReference type="EMBL" id="LAZR01054270">
    <property type="protein sequence ID" value="KKK78917.1"/>
    <property type="molecule type" value="Genomic_DNA"/>
</dbReference>
<name>A0A0F8YBV4_9ZZZZ</name>
<proteinExistence type="predicted"/>
<feature type="non-terminal residue" evidence="3">
    <location>
        <position position="155"/>
    </location>
</feature>
<dbReference type="AlphaFoldDB" id="A0A0F8YBV4"/>
<evidence type="ECO:0000259" key="2">
    <source>
        <dbReference type="Pfam" id="PF13400"/>
    </source>
</evidence>
<sequence length="155" mass="16585">MVRRKQAHGRNRHERGQALVLFVLGLGVLLGFTAMTVDVGLFLQQRRDLQNDADAAALAGAAYLPDADVATQKAQEWAAKNFDDGNEVVASIEVSTYRAPNDRITVTVEQEVSFVFGRALDLVSDTITMGASATAGRVPVVASCISPWAVQGVVN</sequence>
<reference evidence="3" key="1">
    <citation type="journal article" date="2015" name="Nature">
        <title>Complex archaea that bridge the gap between prokaryotes and eukaryotes.</title>
        <authorList>
            <person name="Spang A."/>
            <person name="Saw J.H."/>
            <person name="Jorgensen S.L."/>
            <person name="Zaremba-Niedzwiedzka K."/>
            <person name="Martijn J."/>
            <person name="Lind A.E."/>
            <person name="van Eijk R."/>
            <person name="Schleper C."/>
            <person name="Guy L."/>
            <person name="Ettema T.J."/>
        </authorList>
    </citation>
    <scope>NUCLEOTIDE SEQUENCE</scope>
</reference>
<organism evidence="3">
    <name type="scientific">marine sediment metagenome</name>
    <dbReference type="NCBI Taxonomy" id="412755"/>
    <lineage>
        <taxon>unclassified sequences</taxon>
        <taxon>metagenomes</taxon>
        <taxon>ecological metagenomes</taxon>
    </lineage>
</organism>
<accession>A0A0F8YBV4</accession>
<gene>
    <name evidence="3" type="ORF">LCGC14_2838760</name>
</gene>
<feature type="transmembrane region" description="Helical" evidence="1">
    <location>
        <begin position="20"/>
        <end position="43"/>
    </location>
</feature>
<keyword evidence="1" id="KW-1133">Transmembrane helix</keyword>